<evidence type="ECO:0000256" key="2">
    <source>
        <dbReference type="SAM" id="MobiDB-lite"/>
    </source>
</evidence>
<evidence type="ECO:0000313" key="3">
    <source>
        <dbReference type="EMBL" id="KAJ7323072.1"/>
    </source>
</evidence>
<feature type="compositionally biased region" description="Acidic residues" evidence="2">
    <location>
        <begin position="144"/>
        <end position="154"/>
    </location>
</feature>
<dbReference type="AlphaFoldDB" id="A0A9X0CCZ6"/>
<reference evidence="3" key="1">
    <citation type="submission" date="2023-01" db="EMBL/GenBank/DDBJ databases">
        <title>Genome assembly of the deep-sea coral Lophelia pertusa.</title>
        <authorList>
            <person name="Herrera S."/>
            <person name="Cordes E."/>
        </authorList>
    </citation>
    <scope>NUCLEOTIDE SEQUENCE</scope>
    <source>
        <strain evidence="3">USNM1676648</strain>
        <tissue evidence="3">Polyp</tissue>
    </source>
</reference>
<dbReference type="PANTHER" id="PTHR13237:SF9">
    <property type="entry name" value="NEUROGUIDIN"/>
    <property type="match status" value="1"/>
</dbReference>
<dbReference type="GO" id="GO:0000462">
    <property type="term" value="P:maturation of SSU-rRNA from tricistronic rRNA transcript (SSU-rRNA, 5.8S rRNA, LSU-rRNA)"/>
    <property type="evidence" value="ECO:0007669"/>
    <property type="project" value="TreeGrafter"/>
</dbReference>
<dbReference type="PANTHER" id="PTHR13237">
    <property type="entry name" value="SOMETHING ABOUT SILENCING PROTEIN 10-RELATED"/>
    <property type="match status" value="1"/>
</dbReference>
<comment type="similarity">
    <text evidence="1">Belongs to the SAS10 family.</text>
</comment>
<evidence type="ECO:0000256" key="1">
    <source>
        <dbReference type="ARBA" id="ARBA00010979"/>
    </source>
</evidence>
<keyword evidence="4" id="KW-1185">Reference proteome</keyword>
<name>A0A9X0CCZ6_9CNID</name>
<dbReference type="OrthoDB" id="203440at2759"/>
<accession>A0A9X0CCZ6</accession>
<feature type="compositionally biased region" description="Basic and acidic residues" evidence="2">
    <location>
        <begin position="178"/>
        <end position="190"/>
    </location>
</feature>
<organism evidence="3 4">
    <name type="scientific">Desmophyllum pertusum</name>
    <dbReference type="NCBI Taxonomy" id="174260"/>
    <lineage>
        <taxon>Eukaryota</taxon>
        <taxon>Metazoa</taxon>
        <taxon>Cnidaria</taxon>
        <taxon>Anthozoa</taxon>
        <taxon>Hexacorallia</taxon>
        <taxon>Scleractinia</taxon>
        <taxon>Caryophylliina</taxon>
        <taxon>Caryophylliidae</taxon>
        <taxon>Desmophyllum</taxon>
    </lineage>
</organism>
<proteinExistence type="inferred from homology"/>
<protein>
    <submittedName>
        <fullName evidence="3">Uncharacterized protein</fullName>
    </submittedName>
</protein>
<dbReference type="GO" id="GO:0032040">
    <property type="term" value="C:small-subunit processome"/>
    <property type="evidence" value="ECO:0007669"/>
    <property type="project" value="TreeGrafter"/>
</dbReference>
<evidence type="ECO:0000313" key="4">
    <source>
        <dbReference type="Proteomes" id="UP001163046"/>
    </source>
</evidence>
<dbReference type="EMBL" id="MU827818">
    <property type="protein sequence ID" value="KAJ7323072.1"/>
    <property type="molecule type" value="Genomic_DNA"/>
</dbReference>
<gene>
    <name evidence="3" type="ORF">OS493_032642</name>
</gene>
<dbReference type="Pfam" id="PF04000">
    <property type="entry name" value="Sas10_Utp3"/>
    <property type="match status" value="1"/>
</dbReference>
<comment type="caution">
    <text evidence="3">The sequence shown here is derived from an EMBL/GenBank/DDBJ whole genome shotgun (WGS) entry which is preliminary data.</text>
</comment>
<dbReference type="Proteomes" id="UP001163046">
    <property type="component" value="Unassembled WGS sequence"/>
</dbReference>
<feature type="region of interest" description="Disordered" evidence="2">
    <location>
        <begin position="120"/>
        <end position="192"/>
    </location>
</feature>
<sequence length="252" mass="29423">MAAETIIGKRFTASYINHERDGGKGFRHRSTCREFDEENYKWMVNDEKGVSFLELKFHLLLSYVIDLTYYLLTKTDRQSWQGDPAVERLVEARTILEKLRPIDQKMKYQIDKMIKAATTGMSSGAESDPLRFKPNPDNMATKLDDEDMESSGEEDAPKKSKLYVPPKVAAVPYDEDDDKKTRKERDEERARKRVLTSSLLHDLRDEYSDAPQELRVMDVKLCHVGTNRKKKECHCRKHRTRYEEDNLLRLAS</sequence>
<dbReference type="InterPro" id="IPR007146">
    <property type="entry name" value="Sas10/Utp3/C1D"/>
</dbReference>